<evidence type="ECO:0000256" key="1">
    <source>
        <dbReference type="ARBA" id="ARBA00003093"/>
    </source>
</evidence>
<dbReference type="NCBIfam" id="TIGR01021">
    <property type="entry name" value="rpsE_bact"/>
    <property type="match status" value="1"/>
</dbReference>
<dbReference type="SUPFAM" id="SSF54211">
    <property type="entry name" value="Ribosomal protein S5 domain 2-like"/>
    <property type="match status" value="1"/>
</dbReference>
<feature type="compositionally biased region" description="Gly residues" evidence="10">
    <location>
        <begin position="37"/>
        <end position="69"/>
    </location>
</feature>
<dbReference type="PROSITE" id="PS00585">
    <property type="entry name" value="RIBOSOMAL_S5"/>
    <property type="match status" value="1"/>
</dbReference>
<evidence type="ECO:0000259" key="11">
    <source>
        <dbReference type="PROSITE" id="PS50881"/>
    </source>
</evidence>
<keyword evidence="4 8" id="KW-0694">RNA-binding</keyword>
<evidence type="ECO:0000313" key="12">
    <source>
        <dbReference type="EMBL" id="PTM46792.1"/>
    </source>
</evidence>
<dbReference type="GO" id="GO:0015935">
    <property type="term" value="C:small ribosomal subunit"/>
    <property type="evidence" value="ECO:0007669"/>
    <property type="project" value="InterPro"/>
</dbReference>
<feature type="domain" description="S5 DRBM" evidence="11">
    <location>
        <begin position="95"/>
        <end position="158"/>
    </location>
</feature>
<dbReference type="SUPFAM" id="SSF54768">
    <property type="entry name" value="dsRNA-binding domain-like"/>
    <property type="match status" value="1"/>
</dbReference>
<evidence type="ECO:0000256" key="2">
    <source>
        <dbReference type="ARBA" id="ARBA00008945"/>
    </source>
</evidence>
<evidence type="ECO:0000256" key="10">
    <source>
        <dbReference type="SAM" id="MobiDB-lite"/>
    </source>
</evidence>
<evidence type="ECO:0000256" key="3">
    <source>
        <dbReference type="ARBA" id="ARBA00022730"/>
    </source>
</evidence>
<evidence type="ECO:0000256" key="5">
    <source>
        <dbReference type="ARBA" id="ARBA00022980"/>
    </source>
</evidence>
<evidence type="ECO:0000256" key="9">
    <source>
        <dbReference type="RuleBase" id="RU003823"/>
    </source>
</evidence>
<dbReference type="InterPro" id="IPR005324">
    <property type="entry name" value="Ribosomal_uS5_C"/>
</dbReference>
<dbReference type="GO" id="GO:0006412">
    <property type="term" value="P:translation"/>
    <property type="evidence" value="ECO:0007669"/>
    <property type="project" value="UniProtKB-UniRule"/>
</dbReference>
<dbReference type="InterPro" id="IPR000851">
    <property type="entry name" value="Ribosomal_uS5"/>
</dbReference>
<dbReference type="GO" id="GO:0019843">
    <property type="term" value="F:rRNA binding"/>
    <property type="evidence" value="ECO:0007669"/>
    <property type="project" value="UniProtKB-UniRule"/>
</dbReference>
<dbReference type="PANTHER" id="PTHR48277">
    <property type="entry name" value="MITOCHONDRIAL RIBOSOMAL PROTEIN S5"/>
    <property type="match status" value="1"/>
</dbReference>
<dbReference type="AlphaFoldDB" id="A0A2T4YSK4"/>
<comment type="subunit">
    <text evidence="8">Part of the 30S ribosomal subunit. Contacts proteins S4 and S8.</text>
</comment>
<dbReference type="RefSeq" id="WP_107929659.1">
    <property type="nucleotide sequence ID" value="NZ_PZZN01000001.1"/>
</dbReference>
<evidence type="ECO:0000256" key="6">
    <source>
        <dbReference type="ARBA" id="ARBA00023274"/>
    </source>
</evidence>
<dbReference type="InterPro" id="IPR005712">
    <property type="entry name" value="Ribosomal_uS5_bac-type"/>
</dbReference>
<feature type="compositionally biased region" description="Basic and acidic residues" evidence="10">
    <location>
        <begin position="70"/>
        <end position="83"/>
    </location>
</feature>
<dbReference type="GO" id="GO:0005737">
    <property type="term" value="C:cytoplasm"/>
    <property type="evidence" value="ECO:0007669"/>
    <property type="project" value="UniProtKB-ARBA"/>
</dbReference>
<gene>
    <name evidence="8" type="primary">rpsE</name>
    <name evidence="12" type="ORF">C8J24_0166</name>
</gene>
<dbReference type="GO" id="GO:0003735">
    <property type="term" value="F:structural constituent of ribosome"/>
    <property type="evidence" value="ECO:0007669"/>
    <property type="project" value="UniProtKB-UniRule"/>
</dbReference>
<feature type="compositionally biased region" description="Polar residues" evidence="10">
    <location>
        <begin position="15"/>
        <end position="36"/>
    </location>
</feature>
<proteinExistence type="inferred from homology"/>
<comment type="similarity">
    <text evidence="2 8 9">Belongs to the universal ribosomal protein uS5 family.</text>
</comment>
<dbReference type="Pfam" id="PF03719">
    <property type="entry name" value="Ribosomal_S5_C"/>
    <property type="match status" value="1"/>
</dbReference>
<comment type="domain">
    <text evidence="8">The N-terminal domain interacts with the head of the 30S subunit; the C-terminal domain interacts with the body and contacts protein S4. The interaction surface between S4 and S5 is involved in control of translational fidelity.</text>
</comment>
<feature type="region of interest" description="Disordered" evidence="10">
    <location>
        <begin position="1"/>
        <end position="92"/>
    </location>
</feature>
<evidence type="ECO:0000256" key="4">
    <source>
        <dbReference type="ARBA" id="ARBA00022884"/>
    </source>
</evidence>
<dbReference type="Proteomes" id="UP000240996">
    <property type="component" value="Unassembled WGS sequence"/>
</dbReference>
<sequence>MADENNTPAVIAPETTAQDVTAQNVTGNVPQSTGYQGNSGGGRGRPGGGGGGGRGGPGGNRGGGPGGNRGGRDGGRGGRDNRGGRPGSDDGGEELIEKLVHINRVSKTVKGGKRFGFAALVVVGDGKGRAGFGHGKAREVPEAISKATAAAKKKMVRVPLKDGRTLHHDGNGHFGAGKVTLRSAPQGTGIIAGGPMRAVFESLGVADVVTKSVGTSNPYNMIRATFEALGEQTSPKAVAQRRGKKIADLLGHGGSKTAEADAAAITE</sequence>
<dbReference type="FunFam" id="3.30.160.20:FF:000001">
    <property type="entry name" value="30S ribosomal protein S5"/>
    <property type="match status" value="1"/>
</dbReference>
<dbReference type="FunFam" id="3.30.230.10:FF:000002">
    <property type="entry name" value="30S ribosomal protein S5"/>
    <property type="match status" value="1"/>
</dbReference>
<accession>A0A2T4YSK4</accession>
<dbReference type="EMBL" id="PZZN01000001">
    <property type="protein sequence ID" value="PTM46792.1"/>
    <property type="molecule type" value="Genomic_DNA"/>
</dbReference>
<keyword evidence="13" id="KW-1185">Reference proteome</keyword>
<dbReference type="InterPro" id="IPR014721">
    <property type="entry name" value="Ribsml_uS5_D2-typ_fold_subgr"/>
</dbReference>
<dbReference type="PROSITE" id="PS50881">
    <property type="entry name" value="S5_DSRBD"/>
    <property type="match status" value="1"/>
</dbReference>
<comment type="function">
    <text evidence="8">With S4 and S12 plays an important role in translational accuracy.</text>
</comment>
<protein>
    <recommendedName>
        <fullName evidence="7 8">Small ribosomal subunit protein uS5</fullName>
    </recommendedName>
</protein>
<keyword evidence="6 8" id="KW-0687">Ribonucleoprotein</keyword>
<dbReference type="Gene3D" id="3.30.160.20">
    <property type="match status" value="1"/>
</dbReference>
<dbReference type="InterPro" id="IPR013810">
    <property type="entry name" value="Ribosomal_uS5_N"/>
</dbReference>
<evidence type="ECO:0000313" key="13">
    <source>
        <dbReference type="Proteomes" id="UP000240996"/>
    </source>
</evidence>
<keyword evidence="3 8" id="KW-0699">rRNA-binding</keyword>
<dbReference type="PANTHER" id="PTHR48277:SF1">
    <property type="entry name" value="MITOCHONDRIAL RIBOSOMAL PROTEIN S5"/>
    <property type="match status" value="1"/>
</dbReference>
<dbReference type="InterPro" id="IPR020568">
    <property type="entry name" value="Ribosomal_Su5_D2-typ_SF"/>
</dbReference>
<evidence type="ECO:0000256" key="8">
    <source>
        <dbReference type="HAMAP-Rule" id="MF_01307"/>
    </source>
</evidence>
<evidence type="ECO:0000256" key="7">
    <source>
        <dbReference type="ARBA" id="ARBA00035255"/>
    </source>
</evidence>
<comment type="function">
    <text evidence="1 8">Located at the back of the 30S subunit body where it stabilizes the conformation of the head with respect to the body.</text>
</comment>
<dbReference type="Pfam" id="PF00333">
    <property type="entry name" value="Ribosomal_S5"/>
    <property type="match status" value="1"/>
</dbReference>
<dbReference type="Gene3D" id="3.30.230.10">
    <property type="match status" value="1"/>
</dbReference>
<name>A0A2T4YSK4_9SPHN</name>
<comment type="caution">
    <text evidence="12">The sequence shown here is derived from an EMBL/GenBank/DDBJ whole genome shotgun (WGS) entry which is preliminary data.</text>
</comment>
<reference evidence="12 13" key="1">
    <citation type="submission" date="2018-04" db="EMBL/GenBank/DDBJ databases">
        <title>Genomic Encyclopedia of Type Strains, Phase III (KMG-III): the genomes of soil and plant-associated and newly described type strains.</title>
        <authorList>
            <person name="Whitman W."/>
        </authorList>
    </citation>
    <scope>NUCLEOTIDE SEQUENCE [LARGE SCALE GENOMIC DNA]</scope>
    <source>
        <strain evidence="12 13">NW12</strain>
    </source>
</reference>
<dbReference type="HAMAP" id="MF_01307_B">
    <property type="entry name" value="Ribosomal_uS5_B"/>
    <property type="match status" value="1"/>
</dbReference>
<keyword evidence="5 8" id="KW-0689">Ribosomal protein</keyword>
<dbReference type="InterPro" id="IPR018192">
    <property type="entry name" value="Ribosomal_uS5_N_CS"/>
</dbReference>
<organism evidence="12 13">
    <name type="scientific">Sphingomonas aerolata</name>
    <dbReference type="NCBI Taxonomy" id="185951"/>
    <lineage>
        <taxon>Bacteria</taxon>
        <taxon>Pseudomonadati</taxon>
        <taxon>Pseudomonadota</taxon>
        <taxon>Alphaproteobacteria</taxon>
        <taxon>Sphingomonadales</taxon>
        <taxon>Sphingomonadaceae</taxon>
        <taxon>Sphingomonas</taxon>
    </lineage>
</organism>
<dbReference type="GO" id="GO:0042254">
    <property type="term" value="P:ribosome biogenesis"/>
    <property type="evidence" value="ECO:0007669"/>
    <property type="project" value="UniProtKB-ARBA"/>
</dbReference>